<keyword evidence="2" id="KW-1185">Reference proteome</keyword>
<proteinExistence type="predicted"/>
<protein>
    <recommendedName>
        <fullName evidence="3">Ribbon-helix-helix protein, CopG family</fullName>
    </recommendedName>
</protein>
<reference evidence="1 2" key="1">
    <citation type="journal article" date="2020" name="Cell Host Microbe">
        <title>Functional and Genomic Variation between Human-Derived Isolates of Lachnospiraceae Reveals Inter- and Intra-Species Diversity.</title>
        <authorList>
            <person name="Sorbara M.T."/>
            <person name="Littmann E.R."/>
            <person name="Fontana E."/>
            <person name="Moody T.U."/>
            <person name="Kohout C.E."/>
            <person name="Gjonbalaj M."/>
            <person name="Eaton V."/>
            <person name="Seok R."/>
            <person name="Leiner I.M."/>
            <person name="Pamer E.G."/>
        </authorList>
    </citation>
    <scope>NUCLEOTIDE SEQUENCE [LARGE SCALE GENOMIC DNA]</scope>
    <source>
        <strain evidence="1 2">MSK.1.17</strain>
    </source>
</reference>
<organism evidence="1 2">
    <name type="scientific">Enterocloster aldenensis</name>
    <dbReference type="NCBI Taxonomy" id="358742"/>
    <lineage>
        <taxon>Bacteria</taxon>
        <taxon>Bacillati</taxon>
        <taxon>Bacillota</taxon>
        <taxon>Clostridia</taxon>
        <taxon>Lachnospirales</taxon>
        <taxon>Lachnospiraceae</taxon>
        <taxon>Enterocloster</taxon>
    </lineage>
</organism>
<sequence>MAGGRPKKEPGRKYIKQNISMEPEQLERLITYCQREDRAMPWVIRKALDKYLSDVA</sequence>
<gene>
    <name evidence="1" type="ORF">G5B36_26820</name>
</gene>
<dbReference type="Proteomes" id="UP000669239">
    <property type="component" value="Unassembled WGS sequence"/>
</dbReference>
<name>A0ABX2HSA6_9FIRM</name>
<accession>A0ABX2HSA6</accession>
<evidence type="ECO:0008006" key="3">
    <source>
        <dbReference type="Google" id="ProtNLM"/>
    </source>
</evidence>
<evidence type="ECO:0000313" key="2">
    <source>
        <dbReference type="Proteomes" id="UP000669239"/>
    </source>
</evidence>
<evidence type="ECO:0000313" key="1">
    <source>
        <dbReference type="EMBL" id="NSJ52267.1"/>
    </source>
</evidence>
<dbReference type="EMBL" id="JAAITT010000062">
    <property type="protein sequence ID" value="NSJ52267.1"/>
    <property type="molecule type" value="Genomic_DNA"/>
</dbReference>
<dbReference type="RefSeq" id="WP_165643152.1">
    <property type="nucleotide sequence ID" value="NZ_JAAITT010000062.1"/>
</dbReference>
<comment type="caution">
    <text evidence="1">The sequence shown here is derived from an EMBL/GenBank/DDBJ whole genome shotgun (WGS) entry which is preliminary data.</text>
</comment>